<evidence type="ECO:0000313" key="8">
    <source>
        <dbReference type="EMBL" id="SMC40881.1"/>
    </source>
</evidence>
<sequence length="151" mass="16060">MKKSFALVLFISILFSCSNDENNKDYTAQNEAEISAYLAANNLSATRSESGLYYIVNEPGTGTQPSAASTVTVAYKGYFLNGEVFDDSEGSGVTFSLSRVIKGWTEGIAYFKEGGSGILLVPSHLGYGSSKYGPIPGGSVLIFDINLIAVE</sequence>
<dbReference type="PROSITE" id="PS51257">
    <property type="entry name" value="PROKAR_LIPOPROTEIN"/>
    <property type="match status" value="1"/>
</dbReference>
<name>A0A1W1YYI5_9FLAO</name>
<organism evidence="8 9">
    <name type="scientific">Cellulophaga tyrosinoxydans</name>
    <dbReference type="NCBI Taxonomy" id="504486"/>
    <lineage>
        <taxon>Bacteria</taxon>
        <taxon>Pseudomonadati</taxon>
        <taxon>Bacteroidota</taxon>
        <taxon>Flavobacteriia</taxon>
        <taxon>Flavobacteriales</taxon>
        <taxon>Flavobacteriaceae</taxon>
        <taxon>Cellulophaga</taxon>
    </lineage>
</organism>
<keyword evidence="4 5" id="KW-0413">Isomerase</keyword>
<dbReference type="GO" id="GO:0003755">
    <property type="term" value="F:peptidyl-prolyl cis-trans isomerase activity"/>
    <property type="evidence" value="ECO:0007669"/>
    <property type="project" value="UniProtKB-UniRule"/>
</dbReference>
<evidence type="ECO:0000313" key="9">
    <source>
        <dbReference type="Proteomes" id="UP000192360"/>
    </source>
</evidence>
<accession>A0A1W1YYI5</accession>
<keyword evidence="3 5" id="KW-0697">Rotamase</keyword>
<dbReference type="Pfam" id="PF00254">
    <property type="entry name" value="FKBP_C"/>
    <property type="match status" value="1"/>
</dbReference>
<protein>
    <recommendedName>
        <fullName evidence="6">Peptidyl-prolyl cis-trans isomerase</fullName>
        <ecNumber evidence="6">5.2.1.8</ecNumber>
    </recommendedName>
</protein>
<keyword evidence="9" id="KW-1185">Reference proteome</keyword>
<feature type="domain" description="PPIase FKBP-type" evidence="7">
    <location>
        <begin position="68"/>
        <end position="151"/>
    </location>
</feature>
<dbReference type="InterPro" id="IPR046357">
    <property type="entry name" value="PPIase_dom_sf"/>
</dbReference>
<dbReference type="EC" id="5.2.1.8" evidence="6"/>
<evidence type="ECO:0000256" key="6">
    <source>
        <dbReference type="RuleBase" id="RU003915"/>
    </source>
</evidence>
<evidence type="ECO:0000256" key="1">
    <source>
        <dbReference type="ARBA" id="ARBA00000971"/>
    </source>
</evidence>
<dbReference type="STRING" id="504486.SAMN05660703_0965"/>
<evidence type="ECO:0000256" key="5">
    <source>
        <dbReference type="PROSITE-ProRule" id="PRU00277"/>
    </source>
</evidence>
<evidence type="ECO:0000256" key="2">
    <source>
        <dbReference type="ARBA" id="ARBA00006577"/>
    </source>
</evidence>
<proteinExistence type="inferred from homology"/>
<evidence type="ECO:0000256" key="4">
    <source>
        <dbReference type="ARBA" id="ARBA00023235"/>
    </source>
</evidence>
<comment type="similarity">
    <text evidence="2 6">Belongs to the FKBP-type PPIase family.</text>
</comment>
<evidence type="ECO:0000259" key="7">
    <source>
        <dbReference type="PROSITE" id="PS50059"/>
    </source>
</evidence>
<gene>
    <name evidence="8" type="ORF">SAMN05660703_0965</name>
</gene>
<dbReference type="OrthoDB" id="9814548at2"/>
<dbReference type="PANTHER" id="PTHR43811">
    <property type="entry name" value="FKBP-TYPE PEPTIDYL-PROLYL CIS-TRANS ISOMERASE FKPA"/>
    <property type="match status" value="1"/>
</dbReference>
<dbReference type="PROSITE" id="PS50059">
    <property type="entry name" value="FKBP_PPIASE"/>
    <property type="match status" value="1"/>
</dbReference>
<dbReference type="RefSeq" id="WP_084060250.1">
    <property type="nucleotide sequence ID" value="NZ_FWXO01000001.1"/>
</dbReference>
<dbReference type="Gene3D" id="3.10.50.40">
    <property type="match status" value="1"/>
</dbReference>
<comment type="catalytic activity">
    <reaction evidence="1 5 6">
        <text>[protein]-peptidylproline (omega=180) = [protein]-peptidylproline (omega=0)</text>
        <dbReference type="Rhea" id="RHEA:16237"/>
        <dbReference type="Rhea" id="RHEA-COMP:10747"/>
        <dbReference type="Rhea" id="RHEA-COMP:10748"/>
        <dbReference type="ChEBI" id="CHEBI:83833"/>
        <dbReference type="ChEBI" id="CHEBI:83834"/>
        <dbReference type="EC" id="5.2.1.8"/>
    </reaction>
</comment>
<evidence type="ECO:0000256" key="3">
    <source>
        <dbReference type="ARBA" id="ARBA00023110"/>
    </source>
</evidence>
<dbReference type="InterPro" id="IPR001179">
    <property type="entry name" value="PPIase_FKBP_dom"/>
</dbReference>
<dbReference type="SUPFAM" id="SSF54534">
    <property type="entry name" value="FKBP-like"/>
    <property type="match status" value="1"/>
</dbReference>
<dbReference type="EMBL" id="FWXO01000001">
    <property type="protein sequence ID" value="SMC40881.1"/>
    <property type="molecule type" value="Genomic_DNA"/>
</dbReference>
<dbReference type="PANTHER" id="PTHR43811:SF19">
    <property type="entry name" value="39 KDA FK506-BINDING NUCLEAR PROTEIN"/>
    <property type="match status" value="1"/>
</dbReference>
<dbReference type="AlphaFoldDB" id="A0A1W1YYI5"/>
<dbReference type="Proteomes" id="UP000192360">
    <property type="component" value="Unassembled WGS sequence"/>
</dbReference>
<reference evidence="8 9" key="1">
    <citation type="submission" date="2017-04" db="EMBL/GenBank/DDBJ databases">
        <authorList>
            <person name="Afonso C.L."/>
            <person name="Miller P.J."/>
            <person name="Scott M.A."/>
            <person name="Spackman E."/>
            <person name="Goraichik I."/>
            <person name="Dimitrov K.M."/>
            <person name="Suarez D.L."/>
            <person name="Swayne D.E."/>
        </authorList>
    </citation>
    <scope>NUCLEOTIDE SEQUENCE [LARGE SCALE GENOMIC DNA]</scope>
    <source>
        <strain evidence="8 9">DSM 21164</strain>
    </source>
</reference>